<evidence type="ECO:0000256" key="1">
    <source>
        <dbReference type="SAM" id="Coils"/>
    </source>
</evidence>
<keyword evidence="4" id="KW-1185">Reference proteome</keyword>
<keyword evidence="2" id="KW-1133">Transmembrane helix</keyword>
<gene>
    <name evidence="3" type="ORF">CVP05_03260</name>
</gene>
<dbReference type="EMBL" id="PHHA01000003">
    <property type="protein sequence ID" value="PJG86203.1"/>
    <property type="molecule type" value="Genomic_DNA"/>
</dbReference>
<reference evidence="3 4" key="1">
    <citation type="submission" date="2017-11" db="EMBL/GenBank/DDBJ databases">
        <title>Reclassification of Bisgaard taxon 7 as Conservatibacter flavescens gen. nov., sp. nov.</title>
        <authorList>
            <person name="Christensen H."/>
        </authorList>
    </citation>
    <scope>NUCLEOTIDE SEQUENCE [LARGE SCALE GENOMIC DNA]</scope>
    <source>
        <strain evidence="3 4">7_4</strain>
    </source>
</reference>
<keyword evidence="2" id="KW-0472">Membrane</keyword>
<keyword evidence="2" id="KW-0812">Transmembrane</keyword>
<name>A0A2M8S4Z8_9PAST</name>
<comment type="caution">
    <text evidence="3">The sequence shown here is derived from an EMBL/GenBank/DDBJ whole genome shotgun (WGS) entry which is preliminary data.</text>
</comment>
<dbReference type="Proteomes" id="UP000229329">
    <property type="component" value="Unassembled WGS sequence"/>
</dbReference>
<feature type="transmembrane region" description="Helical" evidence="2">
    <location>
        <begin position="60"/>
        <end position="78"/>
    </location>
</feature>
<dbReference type="OrthoDB" id="5690267at2"/>
<keyword evidence="1" id="KW-0175">Coiled coil</keyword>
<proteinExistence type="predicted"/>
<evidence type="ECO:0000256" key="2">
    <source>
        <dbReference type="SAM" id="Phobius"/>
    </source>
</evidence>
<dbReference type="AlphaFoldDB" id="A0A2M8S4Z8"/>
<accession>A0A2M8S4Z8</accession>
<sequence>MSLRKQKQTDSEKLDLILATTNEISQKVDKQNQRIDELQLELHKTRLLLDELAHKNRKQAIIAGGVGGGLVAVGFELLRMKLGM</sequence>
<evidence type="ECO:0000313" key="3">
    <source>
        <dbReference type="EMBL" id="PJG86203.1"/>
    </source>
</evidence>
<protein>
    <submittedName>
        <fullName evidence="3">Uncharacterized protein</fullName>
    </submittedName>
</protein>
<organism evidence="3 4">
    <name type="scientific">Conservatibacter flavescens</name>
    <dbReference type="NCBI Taxonomy" id="28161"/>
    <lineage>
        <taxon>Bacteria</taxon>
        <taxon>Pseudomonadati</taxon>
        <taxon>Pseudomonadota</taxon>
        <taxon>Gammaproteobacteria</taxon>
        <taxon>Pasteurellales</taxon>
        <taxon>Pasteurellaceae</taxon>
        <taxon>Conservatibacter</taxon>
    </lineage>
</organism>
<dbReference type="RefSeq" id="WP_100288135.1">
    <property type="nucleotide sequence ID" value="NZ_PHHA01000003.1"/>
</dbReference>
<feature type="coiled-coil region" evidence="1">
    <location>
        <begin position="21"/>
        <end position="55"/>
    </location>
</feature>
<evidence type="ECO:0000313" key="4">
    <source>
        <dbReference type="Proteomes" id="UP000229329"/>
    </source>
</evidence>